<dbReference type="VEuPathDB" id="FungiDB:RhiirFUN_010982"/>
<name>A0A915ZHI4_9GLOM</name>
<dbReference type="AlphaFoldDB" id="A0A915ZHI4"/>
<dbReference type="EMBL" id="CAGKOT010000033">
    <property type="protein sequence ID" value="CAB5374622.1"/>
    <property type="molecule type" value="Genomic_DNA"/>
</dbReference>
<evidence type="ECO:0000313" key="3">
    <source>
        <dbReference type="Proteomes" id="UP000684084"/>
    </source>
</evidence>
<protein>
    <submittedName>
        <fullName evidence="2">Uncharacterized protein</fullName>
    </submittedName>
</protein>
<feature type="transmembrane region" description="Helical" evidence="1">
    <location>
        <begin position="38"/>
        <end position="57"/>
    </location>
</feature>
<dbReference type="Proteomes" id="UP000684084">
    <property type="component" value="Unassembled WGS sequence"/>
</dbReference>
<evidence type="ECO:0000313" key="2">
    <source>
        <dbReference type="EMBL" id="CAB5374622.1"/>
    </source>
</evidence>
<keyword evidence="1" id="KW-0812">Transmembrane</keyword>
<keyword evidence="1" id="KW-0472">Membrane</keyword>
<gene>
    <name evidence="2" type="ORF">CHRIB12_LOCUS14535</name>
</gene>
<evidence type="ECO:0000256" key="1">
    <source>
        <dbReference type="SAM" id="Phobius"/>
    </source>
</evidence>
<dbReference type="OrthoDB" id="2408046at2759"/>
<comment type="caution">
    <text evidence="2">The sequence shown here is derived from an EMBL/GenBank/DDBJ whole genome shotgun (WGS) entry which is preliminary data.</text>
</comment>
<accession>A0A915ZHI4</accession>
<keyword evidence="1" id="KW-1133">Transmembrane helix</keyword>
<reference evidence="2" key="1">
    <citation type="submission" date="2020-05" db="EMBL/GenBank/DDBJ databases">
        <authorList>
            <person name="Rincon C."/>
            <person name="Sanders R I."/>
            <person name="Robbins C."/>
            <person name="Chaturvedi A."/>
        </authorList>
    </citation>
    <scope>NUCLEOTIDE SEQUENCE</scope>
    <source>
        <strain evidence="2">CHB12</strain>
    </source>
</reference>
<proteinExistence type="predicted"/>
<sequence length="130" mass="15199">MDGTNNQNNNNNDNNNCNILTTMFTSLKDLPQKYHIKLYIAIIVGLISILSGAYQAINEVIEVKNNINIIGERLQHFIQITDERFKIADERYMIQNEKLEVLMQKILNDKYERRFKSVSSNTYIVIQDMI</sequence>
<organism evidence="2 3">
    <name type="scientific">Rhizophagus irregularis</name>
    <dbReference type="NCBI Taxonomy" id="588596"/>
    <lineage>
        <taxon>Eukaryota</taxon>
        <taxon>Fungi</taxon>
        <taxon>Fungi incertae sedis</taxon>
        <taxon>Mucoromycota</taxon>
        <taxon>Glomeromycotina</taxon>
        <taxon>Glomeromycetes</taxon>
        <taxon>Glomerales</taxon>
        <taxon>Glomeraceae</taxon>
        <taxon>Rhizophagus</taxon>
    </lineage>
</organism>